<evidence type="ECO:0000256" key="1">
    <source>
        <dbReference type="ARBA" id="ARBA00023125"/>
    </source>
</evidence>
<comment type="caution">
    <text evidence="3">The sequence shown here is derived from an EMBL/GenBank/DDBJ whole genome shotgun (WGS) entry which is preliminary data.</text>
</comment>
<dbReference type="EMBL" id="JAVDQH010000002">
    <property type="protein sequence ID" value="MDR6242854.1"/>
    <property type="molecule type" value="Genomic_DNA"/>
</dbReference>
<sequence length="156" mass="17861">MKDVLIIDELNQLRAVSDPFRVQLLYHLGREPMTGQQLAEKMDLSRSKIHYHLQELEKNGIIEVVRREEKNGILQKFYSPIAKAIIPSEDLLSFSGAPQLTKKDYHFEGNAESLQRFLEGIDRLYEELNGQGADGDKASYEVKIQWAERSTVKAAD</sequence>
<dbReference type="Gene3D" id="1.10.10.10">
    <property type="entry name" value="Winged helix-like DNA-binding domain superfamily/Winged helix DNA-binding domain"/>
    <property type="match status" value="1"/>
</dbReference>
<dbReference type="InterPro" id="IPR011991">
    <property type="entry name" value="ArsR-like_HTH"/>
</dbReference>
<evidence type="ECO:0000313" key="4">
    <source>
        <dbReference type="Proteomes" id="UP001185028"/>
    </source>
</evidence>
<organism evidence="3 4">
    <name type="scientific">Paenibacillus hunanensis</name>
    <dbReference type="NCBI Taxonomy" id="539262"/>
    <lineage>
        <taxon>Bacteria</taxon>
        <taxon>Bacillati</taxon>
        <taxon>Bacillota</taxon>
        <taxon>Bacilli</taxon>
        <taxon>Bacillales</taxon>
        <taxon>Paenibacillaceae</taxon>
        <taxon>Paenibacillus</taxon>
    </lineage>
</organism>
<dbReference type="InterPro" id="IPR036388">
    <property type="entry name" value="WH-like_DNA-bd_sf"/>
</dbReference>
<dbReference type="PANTHER" id="PTHR38600:SF2">
    <property type="entry name" value="SLL0088 PROTEIN"/>
    <property type="match status" value="1"/>
</dbReference>
<accession>A0ABU1IUK5</accession>
<evidence type="ECO:0000259" key="2">
    <source>
        <dbReference type="SMART" id="SM00418"/>
    </source>
</evidence>
<dbReference type="Pfam" id="PF12840">
    <property type="entry name" value="HTH_20"/>
    <property type="match status" value="1"/>
</dbReference>
<name>A0ABU1IUK5_9BACL</name>
<dbReference type="CDD" id="cd00090">
    <property type="entry name" value="HTH_ARSR"/>
    <property type="match status" value="1"/>
</dbReference>
<dbReference type="PANTHER" id="PTHR38600">
    <property type="entry name" value="TRANSCRIPTIONAL REGULATORY PROTEIN"/>
    <property type="match status" value="1"/>
</dbReference>
<dbReference type="RefSeq" id="WP_188774329.1">
    <property type="nucleotide sequence ID" value="NZ_BMMB01000002.1"/>
</dbReference>
<dbReference type="SMART" id="SM00418">
    <property type="entry name" value="HTH_ARSR"/>
    <property type="match status" value="1"/>
</dbReference>
<dbReference type="GO" id="GO:0003677">
    <property type="term" value="F:DNA binding"/>
    <property type="evidence" value="ECO:0007669"/>
    <property type="project" value="UniProtKB-KW"/>
</dbReference>
<reference evidence="3 4" key="1">
    <citation type="submission" date="2023-07" db="EMBL/GenBank/DDBJ databases">
        <title>Genomic Encyclopedia of Type Strains, Phase IV (KMG-IV): sequencing the most valuable type-strain genomes for metagenomic binning, comparative biology and taxonomic classification.</title>
        <authorList>
            <person name="Goeker M."/>
        </authorList>
    </citation>
    <scope>NUCLEOTIDE SEQUENCE [LARGE SCALE GENOMIC DNA]</scope>
    <source>
        <strain evidence="3 4">DSM 22170</strain>
    </source>
</reference>
<protein>
    <submittedName>
        <fullName evidence="3">DNA-binding transcriptional ArsR family regulator</fullName>
    </submittedName>
</protein>
<proteinExistence type="predicted"/>
<evidence type="ECO:0000313" key="3">
    <source>
        <dbReference type="EMBL" id="MDR6242854.1"/>
    </source>
</evidence>
<gene>
    <name evidence="3" type="ORF">JOC58_000738</name>
</gene>
<dbReference type="InterPro" id="IPR036390">
    <property type="entry name" value="WH_DNA-bd_sf"/>
</dbReference>
<dbReference type="Proteomes" id="UP001185028">
    <property type="component" value="Unassembled WGS sequence"/>
</dbReference>
<dbReference type="SUPFAM" id="SSF46785">
    <property type="entry name" value="Winged helix' DNA-binding domain"/>
    <property type="match status" value="1"/>
</dbReference>
<feature type="domain" description="HTH arsR-type" evidence="2">
    <location>
        <begin position="11"/>
        <end position="91"/>
    </location>
</feature>
<dbReference type="InterPro" id="IPR001845">
    <property type="entry name" value="HTH_ArsR_DNA-bd_dom"/>
</dbReference>
<keyword evidence="4" id="KW-1185">Reference proteome</keyword>
<keyword evidence="1 3" id="KW-0238">DNA-binding</keyword>